<feature type="coiled-coil region" evidence="2">
    <location>
        <begin position="99"/>
        <end position="129"/>
    </location>
</feature>
<feature type="compositionally biased region" description="Polar residues" evidence="3">
    <location>
        <begin position="27"/>
        <end position="37"/>
    </location>
</feature>
<dbReference type="EMBL" id="JANBOH010000531">
    <property type="protein sequence ID" value="KAJ1641975.1"/>
    <property type="molecule type" value="Genomic_DNA"/>
</dbReference>
<feature type="region of interest" description="Disordered" evidence="3">
    <location>
        <begin position="181"/>
        <end position="204"/>
    </location>
</feature>
<evidence type="ECO:0000256" key="1">
    <source>
        <dbReference type="ARBA" id="ARBA00008468"/>
    </source>
</evidence>
<dbReference type="InterPro" id="IPR019269">
    <property type="entry name" value="BLOC1_su2"/>
</dbReference>
<dbReference type="GO" id="GO:0032418">
    <property type="term" value="P:lysosome localization"/>
    <property type="evidence" value="ECO:0007669"/>
    <property type="project" value="TreeGrafter"/>
</dbReference>
<dbReference type="PANTHER" id="PTHR46479">
    <property type="entry name" value="BIOGENESIS OF LYSOSOME-RELATED ORGANELLES COMPLEX 1 SUBUNIT 2"/>
    <property type="match status" value="1"/>
</dbReference>
<keyword evidence="5" id="KW-1185">Reference proteome</keyword>
<feature type="region of interest" description="Disordered" evidence="3">
    <location>
        <begin position="1"/>
        <end position="37"/>
    </location>
</feature>
<feature type="compositionally biased region" description="Low complexity" evidence="3">
    <location>
        <begin position="11"/>
        <end position="26"/>
    </location>
</feature>
<dbReference type="Proteomes" id="UP001145021">
    <property type="component" value="Unassembled WGS sequence"/>
</dbReference>
<keyword evidence="2" id="KW-0175">Coiled coil</keyword>
<dbReference type="GO" id="GO:0000930">
    <property type="term" value="C:gamma-tubulin complex"/>
    <property type="evidence" value="ECO:0007669"/>
    <property type="project" value="TreeGrafter"/>
</dbReference>
<evidence type="ECO:0000256" key="3">
    <source>
        <dbReference type="SAM" id="MobiDB-lite"/>
    </source>
</evidence>
<evidence type="ECO:0000256" key="2">
    <source>
        <dbReference type="SAM" id="Coils"/>
    </source>
</evidence>
<dbReference type="AlphaFoldDB" id="A0A9W8CGZ8"/>
<dbReference type="GO" id="GO:0016197">
    <property type="term" value="P:endosomal transport"/>
    <property type="evidence" value="ECO:0007669"/>
    <property type="project" value="TreeGrafter"/>
</dbReference>
<protein>
    <submittedName>
        <fullName evidence="4">Biogenesis of lysosome- organelles complex 1 subunit 2</fullName>
    </submittedName>
</protein>
<dbReference type="GO" id="GO:0043015">
    <property type="term" value="F:gamma-tubulin binding"/>
    <property type="evidence" value="ECO:0007669"/>
    <property type="project" value="TreeGrafter"/>
</dbReference>
<name>A0A9W8CGZ8_9FUNG</name>
<sequence>MSDTYSHQSSRDSAPASASPGGIAQAETSRSTAAPNTIESATQRAFNSTSLYLQSELEGSVSDLQLLEKLNDASIAKYEGISRQAQDMLVHAYKIKQTYNEMEAQISEIDALVESIKNLEQVADELDRYSLQIEAKFQPAREQRRVEYDRAYEDIAKACAELKMEMSQIHEKVAELSVKAKEKPVHNAKDSDHESKMHTEAEQANERIKRMVDRLQELMRRFDRLIPGLSVAMSSEIVLTVPQESASQSIVQRPKDPVVLKNRGKRTRRNTADIASNTKEQLSSF</sequence>
<dbReference type="GO" id="GO:0099078">
    <property type="term" value="C:BORC complex"/>
    <property type="evidence" value="ECO:0007669"/>
    <property type="project" value="TreeGrafter"/>
</dbReference>
<gene>
    <name evidence="4" type="primary">BLOC1S2</name>
    <name evidence="4" type="ORF">LPJ64_006130</name>
</gene>
<comment type="caution">
    <text evidence="4">The sequence shown here is derived from an EMBL/GenBank/DDBJ whole genome shotgun (WGS) entry which is preliminary data.</text>
</comment>
<comment type="similarity">
    <text evidence="1">Belongs to the BLOC1S2 family.</text>
</comment>
<evidence type="ECO:0000313" key="4">
    <source>
        <dbReference type="EMBL" id="KAJ1641975.1"/>
    </source>
</evidence>
<proteinExistence type="inferred from homology"/>
<dbReference type="GO" id="GO:0031083">
    <property type="term" value="C:BLOC-1 complex"/>
    <property type="evidence" value="ECO:0007669"/>
    <property type="project" value="TreeGrafter"/>
</dbReference>
<feature type="compositionally biased region" description="Polar residues" evidence="3">
    <location>
        <begin position="273"/>
        <end position="285"/>
    </location>
</feature>
<accession>A0A9W8CGZ8</accession>
<evidence type="ECO:0000313" key="5">
    <source>
        <dbReference type="Proteomes" id="UP001145021"/>
    </source>
</evidence>
<dbReference type="Pfam" id="PF10046">
    <property type="entry name" value="BLOC1_2"/>
    <property type="match status" value="1"/>
</dbReference>
<organism evidence="4 5">
    <name type="scientific">Coemansia asiatica</name>
    <dbReference type="NCBI Taxonomy" id="1052880"/>
    <lineage>
        <taxon>Eukaryota</taxon>
        <taxon>Fungi</taxon>
        <taxon>Fungi incertae sedis</taxon>
        <taxon>Zoopagomycota</taxon>
        <taxon>Kickxellomycotina</taxon>
        <taxon>Kickxellomycetes</taxon>
        <taxon>Kickxellales</taxon>
        <taxon>Kickxellaceae</taxon>
        <taxon>Coemansia</taxon>
    </lineage>
</organism>
<feature type="region of interest" description="Disordered" evidence="3">
    <location>
        <begin position="249"/>
        <end position="285"/>
    </location>
</feature>
<dbReference type="PANTHER" id="PTHR46479:SF1">
    <property type="entry name" value="BIOGENESIS OF LYSOSOME-RELATED ORGANELLES COMPLEX 1 SUBUNIT 2"/>
    <property type="match status" value="1"/>
</dbReference>
<reference evidence="4" key="1">
    <citation type="submission" date="2022-07" db="EMBL/GenBank/DDBJ databases">
        <title>Phylogenomic reconstructions and comparative analyses of Kickxellomycotina fungi.</title>
        <authorList>
            <person name="Reynolds N.K."/>
            <person name="Stajich J.E."/>
            <person name="Barry K."/>
            <person name="Grigoriev I.V."/>
            <person name="Crous P."/>
            <person name="Smith M.E."/>
        </authorList>
    </citation>
    <scope>NUCLEOTIDE SEQUENCE</scope>
    <source>
        <strain evidence="4">NBRC 105413</strain>
    </source>
</reference>